<evidence type="ECO:0000256" key="5">
    <source>
        <dbReference type="PROSITE-ProRule" id="PRU00723"/>
    </source>
</evidence>
<dbReference type="InterPro" id="IPR000571">
    <property type="entry name" value="Znf_CCCH"/>
</dbReference>
<dbReference type="SUPFAM" id="SSF81606">
    <property type="entry name" value="PP2C-like"/>
    <property type="match status" value="1"/>
</dbReference>
<keyword evidence="4 6" id="KW-0904">Protein phosphatase</keyword>
<comment type="similarity">
    <text evidence="6">Belongs to the PP2C family.</text>
</comment>
<comment type="similarity">
    <text evidence="1">Belongs to the CAF1 family.</text>
</comment>
<evidence type="ECO:0000256" key="6">
    <source>
        <dbReference type="RuleBase" id="RU003465"/>
    </source>
</evidence>
<evidence type="ECO:0000313" key="11">
    <source>
        <dbReference type="WBParaSite" id="Gr19_v10_g13392.t2"/>
    </source>
</evidence>
<dbReference type="PANTHER" id="PTHR13832">
    <property type="entry name" value="PROTEIN PHOSPHATASE 2C"/>
    <property type="match status" value="1"/>
</dbReference>
<dbReference type="InterPro" id="IPR000222">
    <property type="entry name" value="PP2C_BS"/>
</dbReference>
<evidence type="ECO:0000259" key="9">
    <source>
        <dbReference type="PROSITE" id="PS51746"/>
    </source>
</evidence>
<proteinExistence type="inferred from homology"/>
<evidence type="ECO:0000256" key="3">
    <source>
        <dbReference type="ARBA" id="ARBA00022801"/>
    </source>
</evidence>
<feature type="region of interest" description="Disordered" evidence="7">
    <location>
        <begin position="214"/>
        <end position="252"/>
    </location>
</feature>
<keyword evidence="3 6" id="KW-0378">Hydrolase</keyword>
<dbReference type="AlphaFoldDB" id="A0A914H2H5"/>
<keyword evidence="5" id="KW-0863">Zinc-finger</keyword>
<feature type="domain" description="PPM-type phosphatase" evidence="9">
    <location>
        <begin position="294"/>
        <end position="611"/>
    </location>
</feature>
<protein>
    <submittedName>
        <fullName evidence="11">Protein phosphatase 2C</fullName>
    </submittedName>
</protein>
<dbReference type="WBParaSite" id="Gr19_v10_g13392.t2">
    <property type="protein sequence ID" value="Gr19_v10_g13392.t2"/>
    <property type="gene ID" value="Gr19_v10_g13392"/>
</dbReference>
<dbReference type="GO" id="GO:0003676">
    <property type="term" value="F:nucleic acid binding"/>
    <property type="evidence" value="ECO:0007669"/>
    <property type="project" value="InterPro"/>
</dbReference>
<evidence type="ECO:0000313" key="10">
    <source>
        <dbReference type="Proteomes" id="UP000887572"/>
    </source>
</evidence>
<dbReference type="InterPro" id="IPR006941">
    <property type="entry name" value="RNase_CAF1"/>
</dbReference>
<dbReference type="InterPro" id="IPR036457">
    <property type="entry name" value="PPM-type-like_dom_sf"/>
</dbReference>
<feature type="compositionally biased region" description="Basic and acidic residues" evidence="7">
    <location>
        <begin position="224"/>
        <end position="237"/>
    </location>
</feature>
<evidence type="ECO:0000256" key="2">
    <source>
        <dbReference type="ARBA" id="ARBA00022723"/>
    </source>
</evidence>
<dbReference type="PANTHER" id="PTHR13832:SF699">
    <property type="entry name" value="INTEGRIN-LINKED KINASE-ASSOCIATED SERINE_THREONINE PHOSPHATASE 2C"/>
    <property type="match status" value="1"/>
</dbReference>
<dbReference type="PROSITE" id="PS51746">
    <property type="entry name" value="PPM_2"/>
    <property type="match status" value="1"/>
</dbReference>
<organism evidence="10 11">
    <name type="scientific">Globodera rostochiensis</name>
    <name type="common">Golden nematode worm</name>
    <name type="synonym">Heterodera rostochiensis</name>
    <dbReference type="NCBI Taxonomy" id="31243"/>
    <lineage>
        <taxon>Eukaryota</taxon>
        <taxon>Metazoa</taxon>
        <taxon>Ecdysozoa</taxon>
        <taxon>Nematoda</taxon>
        <taxon>Chromadorea</taxon>
        <taxon>Rhabditida</taxon>
        <taxon>Tylenchina</taxon>
        <taxon>Tylenchomorpha</taxon>
        <taxon>Tylenchoidea</taxon>
        <taxon>Heteroderidae</taxon>
        <taxon>Heteroderinae</taxon>
        <taxon>Globodera</taxon>
    </lineage>
</organism>
<dbReference type="InterPro" id="IPR056953">
    <property type="entry name" value="CUT_N"/>
</dbReference>
<dbReference type="CDD" id="cd00143">
    <property type="entry name" value="PP2Cc"/>
    <property type="match status" value="1"/>
</dbReference>
<feature type="compositionally biased region" description="Polar residues" evidence="7">
    <location>
        <begin position="50"/>
        <end position="59"/>
    </location>
</feature>
<dbReference type="InterPro" id="IPR015655">
    <property type="entry name" value="PP2C"/>
</dbReference>
<dbReference type="Pfam" id="PF00481">
    <property type="entry name" value="PP2C"/>
    <property type="match status" value="1"/>
</dbReference>
<dbReference type="SUPFAM" id="SSF53098">
    <property type="entry name" value="Ribonuclease H-like"/>
    <property type="match status" value="1"/>
</dbReference>
<dbReference type="PROSITE" id="PS01032">
    <property type="entry name" value="PPM_1"/>
    <property type="match status" value="1"/>
</dbReference>
<evidence type="ECO:0000256" key="1">
    <source>
        <dbReference type="ARBA" id="ARBA00008372"/>
    </source>
</evidence>
<dbReference type="GO" id="GO:0004722">
    <property type="term" value="F:protein serine/threonine phosphatase activity"/>
    <property type="evidence" value="ECO:0007669"/>
    <property type="project" value="InterPro"/>
</dbReference>
<dbReference type="Pfam" id="PF04857">
    <property type="entry name" value="CAF1"/>
    <property type="match status" value="2"/>
</dbReference>
<feature type="region of interest" description="Disordered" evidence="7">
    <location>
        <begin position="46"/>
        <end position="65"/>
    </location>
</feature>
<reference evidence="11" key="1">
    <citation type="submission" date="2022-11" db="UniProtKB">
        <authorList>
            <consortium name="WormBaseParasite"/>
        </authorList>
    </citation>
    <scope>IDENTIFICATION</scope>
</reference>
<dbReference type="Pfam" id="PF25057">
    <property type="entry name" value="CUT_N"/>
    <property type="match status" value="1"/>
</dbReference>
<sequence length="1035" mass="117035">MFLKQRKFVQQMRRIRYCTVPTNDEADTAGENFRVSGRRISEELQKRHNNNTNGSQRTIPSHLPGFGSADQLKRWRSFLKGKPGLDGQGFRRYGSRLSPDANGECPLICPPCEELEDKERMPKGISAKGRRQRRLADEHSAELRVPLGECNTRRDRMANPPGMQVSFTIVVSFHSNFITRVDRAYNIQCAYQYGKDALKPSPDSTRSRYVTVHTLPPVQPQGVPHREPQGDPPRPRVDQPTNDETDTAGENFQPGVSTIYEDYFDNYILLLRLSTRNVSEAEKVCSANAPDSVLYSVCIERKGEREEMQDRHLVLDSFASFSGNFLLAGADDSQGVSARRCALYALFDGHAGRRAADYCAEHFAQMFVSVCKKYIPPKNALSAFERSIRKIFVETYKGIDDGFLTEARKQKPTMKDGTTATAIFLMDKTLYCANIGDSKAIVCRHKSEKSANIPLQLTVDHSPLVFDERMRIQKAGGTVKDGRVMGILEVSRTIGDGQMKMHGVICTPDLKKLSLTPDDLFIILACDGLWKVFTPETVVDFVADQYKSLAKNVEFIEEKDSAGLWTKIADEMSAEAVRKGGADCERKEQLVETVPVAEVNCDNLNIIWPQLIDSIKKAQLISIDLELSGLGERAGCMRTMPERYKRTREATRTRSILSVGIATFQFNGIDTDQRRELRYKCRVFDLLALEERPFVVEPEALQFLSSHGFDFNRVLTHGIRYSKTDSKGGAFHSLWEEIIASGVCIAFHNANLADWFGEREATDDYYAMDCALWDSKYLAEHQQAQAFSCTYLDYVFRKAQRDNQRFFQNEKPHLTVKFAKLRRNVRKVTKFSQLNCGLKESFMSGNLANVQKQMLCQSYAQFGHCRYRMNCDKEHDVDFLLDLEDKRAQIRRERERRRRAKKEAANEKEESNAGGEDEEEESEEGSSGGGEGKKSGTKRKRGDDLQQGANDSIKVIKEVDHGSAPLSLDMPTRINRTVHVWTTSRGSHRAGMDAFMTGFAVLFFQLGHAYRNSGRLDCRQFCHPNGKPPAELGAG</sequence>
<dbReference type="SMART" id="SM00332">
    <property type="entry name" value="PP2Cc"/>
    <property type="match status" value="1"/>
</dbReference>
<dbReference type="InterPro" id="IPR001932">
    <property type="entry name" value="PPM-type_phosphatase-like_dom"/>
</dbReference>
<dbReference type="InterPro" id="IPR012337">
    <property type="entry name" value="RNaseH-like_sf"/>
</dbReference>
<dbReference type="Proteomes" id="UP000887572">
    <property type="component" value="Unplaced"/>
</dbReference>
<evidence type="ECO:0000256" key="7">
    <source>
        <dbReference type="SAM" id="MobiDB-lite"/>
    </source>
</evidence>
<feature type="compositionally biased region" description="Acidic residues" evidence="7">
    <location>
        <begin position="915"/>
        <end position="924"/>
    </location>
</feature>
<keyword evidence="2 5" id="KW-0479">Metal-binding</keyword>
<evidence type="ECO:0000259" key="8">
    <source>
        <dbReference type="PROSITE" id="PS50103"/>
    </source>
</evidence>
<dbReference type="Gene3D" id="3.60.40.10">
    <property type="entry name" value="PPM-type phosphatase domain"/>
    <property type="match status" value="1"/>
</dbReference>
<dbReference type="InterPro" id="IPR036397">
    <property type="entry name" value="RNaseH_sf"/>
</dbReference>
<accession>A0A914H2H5</accession>
<name>A0A914H2H5_GLORO</name>
<dbReference type="PROSITE" id="PS50103">
    <property type="entry name" value="ZF_C3H1"/>
    <property type="match status" value="1"/>
</dbReference>
<feature type="domain" description="C3H1-type" evidence="8">
    <location>
        <begin position="851"/>
        <end position="878"/>
    </location>
</feature>
<feature type="zinc finger region" description="C3H1-type" evidence="5">
    <location>
        <begin position="851"/>
        <end position="878"/>
    </location>
</feature>
<feature type="compositionally biased region" description="Basic and acidic residues" evidence="7">
    <location>
        <begin position="902"/>
        <end position="911"/>
    </location>
</feature>
<keyword evidence="10" id="KW-1185">Reference proteome</keyword>
<dbReference type="GO" id="GO:0008270">
    <property type="term" value="F:zinc ion binding"/>
    <property type="evidence" value="ECO:0007669"/>
    <property type="project" value="UniProtKB-KW"/>
</dbReference>
<keyword evidence="5" id="KW-0862">Zinc</keyword>
<evidence type="ECO:0000256" key="4">
    <source>
        <dbReference type="ARBA" id="ARBA00022912"/>
    </source>
</evidence>
<dbReference type="Gene3D" id="3.30.420.10">
    <property type="entry name" value="Ribonuclease H-like superfamily/Ribonuclease H"/>
    <property type="match status" value="1"/>
</dbReference>
<feature type="region of interest" description="Disordered" evidence="7">
    <location>
        <begin position="896"/>
        <end position="955"/>
    </location>
</feature>